<evidence type="ECO:0000313" key="5">
    <source>
        <dbReference type="Proteomes" id="UP001302374"/>
    </source>
</evidence>
<dbReference type="Proteomes" id="UP000576368">
    <property type="component" value="Unassembled WGS sequence"/>
</dbReference>
<proteinExistence type="predicted"/>
<dbReference type="InterPro" id="IPR000421">
    <property type="entry name" value="FA58C"/>
</dbReference>
<dbReference type="Pfam" id="PF00754">
    <property type="entry name" value="F5_F8_type_C"/>
    <property type="match status" value="1"/>
</dbReference>
<dbReference type="RefSeq" id="WP_118304562.1">
    <property type="nucleotide sequence ID" value="NZ_BMPA01000001.1"/>
</dbReference>
<dbReference type="Pfam" id="PF16389">
    <property type="entry name" value="DUF4998"/>
    <property type="match status" value="1"/>
</dbReference>
<dbReference type="PROSITE" id="PS51257">
    <property type="entry name" value="PROKAR_LIPOPROTEIN"/>
    <property type="match status" value="1"/>
</dbReference>
<protein>
    <recommendedName>
        <fullName evidence="1">F5/8 type C domain-containing protein</fullName>
    </recommendedName>
</protein>
<accession>A0A7X5YBT7</accession>
<dbReference type="InterPro" id="IPR013783">
    <property type="entry name" value="Ig-like_fold"/>
</dbReference>
<evidence type="ECO:0000313" key="2">
    <source>
        <dbReference type="EMBL" id="NJC16667.1"/>
    </source>
</evidence>
<organism evidence="2 4">
    <name type="scientific">Butyricimonas paravirosa</name>
    <dbReference type="NCBI Taxonomy" id="1472417"/>
    <lineage>
        <taxon>Bacteria</taxon>
        <taxon>Pseudomonadati</taxon>
        <taxon>Bacteroidota</taxon>
        <taxon>Bacteroidia</taxon>
        <taxon>Bacteroidales</taxon>
        <taxon>Odoribacteraceae</taxon>
        <taxon>Butyricimonas</taxon>
    </lineage>
</organism>
<dbReference type="GeneID" id="86891935"/>
<dbReference type="EMBL" id="CP043839">
    <property type="protein sequence ID" value="WOF12853.1"/>
    <property type="molecule type" value="Genomic_DNA"/>
</dbReference>
<name>A0A7X5YBT7_9BACT</name>
<dbReference type="EMBL" id="JAATLI010000001">
    <property type="protein sequence ID" value="NJC16667.1"/>
    <property type="molecule type" value="Genomic_DNA"/>
</dbReference>
<evidence type="ECO:0000313" key="3">
    <source>
        <dbReference type="EMBL" id="WOF12853.1"/>
    </source>
</evidence>
<sequence length="525" mass="60192">MRKRKYIINLFAAAALLVGCGESLEDTYSDYAGDGKIRYVAKCTEFHATPGWERLLLEWTNGTDATVDKIKMIWSCEDLKDSVLLPGTAESYELVNLVNGTYRFDVSAVDAAGNESLVETTYGRPYTREHEIMLAFTRGVVKPYFLNNKLIFFSDQWNENIDEIKLQYKNTQGETQYYTFEKETSYSSFITIDDVSMNPTDTIYILRKGRIEGCPDLIEFDPLALSRTKIFSSGFVNAIERRYGYSTNSKEQEAEFETFVENVTELEFDYDLETFEDVLYCPKLKKLIFAKNRYLDSKYQNTTENDVPVLRSDIDRNLTVLDKASEQDVLGLEIDWYGNKWNNRPYLVDDTDYMNYKGFSPLPEMEIIQPEALKTYDNGFKVNCSPTDLYAKLDALLDDNYQTTWTTTSNTLPRTYEMSMELLEEAEISGIKVTQPLFNPMGDRRTQYLVPSQITIQVSTDGGNWQNVTYFETNELGRGSGESTLLKFPEGSRRVRYIKFTLKDGTDPGGNSAISLGDIVLFKLK</sequence>
<dbReference type="PROSITE" id="PS50022">
    <property type="entry name" value="FA58C_3"/>
    <property type="match status" value="1"/>
</dbReference>
<dbReference type="Gene3D" id="2.60.40.10">
    <property type="entry name" value="Immunoglobulins"/>
    <property type="match status" value="1"/>
</dbReference>
<dbReference type="SUPFAM" id="SSF49785">
    <property type="entry name" value="Galactose-binding domain-like"/>
    <property type="match status" value="1"/>
</dbReference>
<reference evidence="3 5" key="1">
    <citation type="submission" date="2019-09" db="EMBL/GenBank/DDBJ databases">
        <title>Butyricimonas paravirosa DSM 105722 (=214-4 = JCM 18677 = CCUG 65563).</title>
        <authorList>
            <person name="Le Roy T."/>
            <person name="Cani P.D."/>
        </authorList>
    </citation>
    <scope>NUCLEOTIDE SEQUENCE [LARGE SCALE GENOMIC DNA]</scope>
    <source>
        <strain evidence="3 5">DSM 105722</strain>
    </source>
</reference>
<dbReference type="InterPro" id="IPR008979">
    <property type="entry name" value="Galactose-bd-like_sf"/>
</dbReference>
<dbReference type="Gene3D" id="2.60.120.260">
    <property type="entry name" value="Galactose-binding domain-like"/>
    <property type="match status" value="1"/>
</dbReference>
<keyword evidence="5" id="KW-1185">Reference proteome</keyword>
<dbReference type="AlphaFoldDB" id="A0A7X5YBT7"/>
<dbReference type="Proteomes" id="UP001302374">
    <property type="component" value="Chromosome"/>
</dbReference>
<feature type="domain" description="F5/8 type C" evidence="1">
    <location>
        <begin position="360"/>
        <end position="500"/>
    </location>
</feature>
<evidence type="ECO:0000313" key="4">
    <source>
        <dbReference type="Proteomes" id="UP000576368"/>
    </source>
</evidence>
<gene>
    <name evidence="3" type="ORF">F1644_11540</name>
    <name evidence="2" type="ORF">GGR15_000269</name>
</gene>
<evidence type="ECO:0000259" key="1">
    <source>
        <dbReference type="PROSITE" id="PS50022"/>
    </source>
</evidence>
<reference evidence="2 4" key="2">
    <citation type="submission" date="2020-03" db="EMBL/GenBank/DDBJ databases">
        <title>Genomic Encyclopedia of Type Strains, Phase IV (KMG-IV): sequencing the most valuable type-strain genomes for metagenomic binning, comparative biology and taxonomic classification.</title>
        <authorList>
            <person name="Goeker M."/>
        </authorList>
    </citation>
    <scope>NUCLEOTIDE SEQUENCE [LARGE SCALE GENOMIC DNA]</scope>
    <source>
        <strain evidence="2 4">DSM 105722</strain>
    </source>
</reference>